<keyword evidence="8 11" id="KW-1015">Disulfide bond</keyword>
<evidence type="ECO:0000256" key="10">
    <source>
        <dbReference type="ARBA" id="ARBA00023180"/>
    </source>
</evidence>
<comment type="caution">
    <text evidence="13">The sequence shown here is derived from an EMBL/GenBank/DDBJ whole genome shotgun (WGS) entry which is preliminary data.</text>
</comment>
<evidence type="ECO:0000256" key="9">
    <source>
        <dbReference type="ARBA" id="ARBA00023170"/>
    </source>
</evidence>
<keyword evidence="3" id="KW-0812">Transmembrane</keyword>
<reference evidence="13" key="1">
    <citation type="submission" date="2019-08" db="EMBL/GenBank/DDBJ databases">
        <title>The improved chromosome-level genome for the pearl oyster Pinctada fucata martensii using PacBio sequencing and Hi-C.</title>
        <authorList>
            <person name="Zheng Z."/>
        </authorList>
    </citation>
    <scope>NUCLEOTIDE SEQUENCE</scope>
    <source>
        <strain evidence="13">ZZ-2019</strain>
        <tissue evidence="13">Adductor muscle</tissue>
    </source>
</reference>
<gene>
    <name evidence="13" type="ORF">FSP39_022385</name>
</gene>
<feature type="disulfide bond" evidence="11">
    <location>
        <begin position="91"/>
        <end position="103"/>
    </location>
</feature>
<dbReference type="SUPFAM" id="SSF57424">
    <property type="entry name" value="LDL receptor-like module"/>
    <property type="match status" value="3"/>
</dbReference>
<dbReference type="InterPro" id="IPR036055">
    <property type="entry name" value="LDL_receptor-like_sf"/>
</dbReference>
<dbReference type="PROSITE" id="PS50068">
    <property type="entry name" value="LDLRA_2"/>
    <property type="match status" value="3"/>
</dbReference>
<feature type="disulfide bond" evidence="11">
    <location>
        <begin position="72"/>
        <end position="87"/>
    </location>
</feature>
<evidence type="ECO:0000256" key="4">
    <source>
        <dbReference type="ARBA" id="ARBA00022729"/>
    </source>
</evidence>
<keyword evidence="4" id="KW-0732">Signal</keyword>
<proteinExistence type="predicted"/>
<dbReference type="SMART" id="SM00192">
    <property type="entry name" value="LDLa"/>
    <property type="match status" value="3"/>
</dbReference>
<dbReference type="GO" id="GO:0012505">
    <property type="term" value="C:endomembrane system"/>
    <property type="evidence" value="ECO:0007669"/>
    <property type="project" value="UniProtKB-SubCell"/>
</dbReference>
<dbReference type="CDD" id="cd00112">
    <property type="entry name" value="LDLa"/>
    <property type="match status" value="3"/>
</dbReference>
<feature type="domain" description="Reverse transcriptase" evidence="12">
    <location>
        <begin position="1"/>
        <end position="377"/>
    </location>
</feature>
<evidence type="ECO:0000256" key="6">
    <source>
        <dbReference type="ARBA" id="ARBA00022989"/>
    </source>
</evidence>
<organism evidence="13 14">
    <name type="scientific">Pinctada imbricata</name>
    <name type="common">Atlantic pearl-oyster</name>
    <name type="synonym">Pinctada martensii</name>
    <dbReference type="NCBI Taxonomy" id="66713"/>
    <lineage>
        <taxon>Eukaryota</taxon>
        <taxon>Metazoa</taxon>
        <taxon>Spiralia</taxon>
        <taxon>Lophotrochozoa</taxon>
        <taxon>Mollusca</taxon>
        <taxon>Bivalvia</taxon>
        <taxon>Autobranchia</taxon>
        <taxon>Pteriomorphia</taxon>
        <taxon>Pterioida</taxon>
        <taxon>Pterioidea</taxon>
        <taxon>Pteriidae</taxon>
        <taxon>Pinctada</taxon>
    </lineage>
</organism>
<dbReference type="Proteomes" id="UP001186944">
    <property type="component" value="Unassembled WGS sequence"/>
</dbReference>
<comment type="subcellular location">
    <subcellularLocation>
        <location evidence="2">Endomembrane system</location>
    </subcellularLocation>
    <subcellularLocation>
        <location evidence="1">Membrane</location>
        <topology evidence="1">Single-pass membrane protein</topology>
    </subcellularLocation>
</comment>
<evidence type="ECO:0000256" key="2">
    <source>
        <dbReference type="ARBA" id="ARBA00004308"/>
    </source>
</evidence>
<evidence type="ECO:0000256" key="1">
    <source>
        <dbReference type="ARBA" id="ARBA00004167"/>
    </source>
</evidence>
<evidence type="ECO:0000256" key="3">
    <source>
        <dbReference type="ARBA" id="ARBA00022692"/>
    </source>
</evidence>
<evidence type="ECO:0000256" key="8">
    <source>
        <dbReference type="ARBA" id="ARBA00023157"/>
    </source>
</evidence>
<evidence type="ECO:0000256" key="11">
    <source>
        <dbReference type="PROSITE-ProRule" id="PRU00124"/>
    </source>
</evidence>
<keyword evidence="14" id="KW-1185">Reference proteome</keyword>
<feature type="disulfide bond" evidence="11">
    <location>
        <begin position="30"/>
        <end position="45"/>
    </location>
</feature>
<dbReference type="FunFam" id="4.10.400.10:FF:000045">
    <property type="entry name" value="Low-density lipoprotein receptor-related protein 2"/>
    <property type="match status" value="1"/>
</dbReference>
<dbReference type="Pfam" id="PF00078">
    <property type="entry name" value="RVT_1"/>
    <property type="match status" value="1"/>
</dbReference>
<dbReference type="InterPro" id="IPR002172">
    <property type="entry name" value="LDrepeatLR_classA_rpt"/>
</dbReference>
<dbReference type="FunFam" id="4.10.400.10:FF:000034">
    <property type="entry name" value="Low-density lipoprotein receptor-related protein 2"/>
    <property type="match status" value="1"/>
</dbReference>
<sequence>MFVFIPAISTCGTDNFRCNDSECIDMLWRCDGDFDCTDHSDEMNCPANFTNCADTEWACKTGDRCIHKSWQCDGVEDCLDGSDEENCQLTCRPDQFQCANGNCIYHTRRCDKEIDCTDGSDEGNCSVRESLTTHKMPNKTTSLYNYAIDGKPTSTLFNEKVISKRIEEHLEQNCLNDPLQSAYRAHHSTETALLKVHHDITVALDSGSVAALVMLHLSAAFDVIDHQILLNRLESSFGITGSALDWIKSHLLNRSQCIWIGSSLSDPKFLTIGVPQGSVLDPKIYCLFARPIGDICLGHAMRYHTYADDTQLYIVIEPLVDWNNISRRLTECLNDIREWMATNMIKLNEEKTEVMVFAPKNKISSLQELSLLFGDNIIKDSTYVKKN</sequence>
<evidence type="ECO:0000313" key="13">
    <source>
        <dbReference type="EMBL" id="KAK3091754.1"/>
    </source>
</evidence>
<feature type="disulfide bond" evidence="11">
    <location>
        <begin position="18"/>
        <end position="36"/>
    </location>
</feature>
<evidence type="ECO:0000256" key="5">
    <source>
        <dbReference type="ARBA" id="ARBA00022737"/>
    </source>
</evidence>
<feature type="disulfide bond" evidence="11">
    <location>
        <begin position="110"/>
        <end position="125"/>
    </location>
</feature>
<dbReference type="AlphaFoldDB" id="A0AA88XU31"/>
<dbReference type="Pfam" id="PF00057">
    <property type="entry name" value="Ldl_recept_a"/>
    <property type="match status" value="3"/>
</dbReference>
<dbReference type="PRINTS" id="PR00261">
    <property type="entry name" value="LDLRECEPTOR"/>
</dbReference>
<keyword evidence="9" id="KW-0675">Receptor</keyword>
<protein>
    <recommendedName>
        <fullName evidence="12">Reverse transcriptase domain-containing protein</fullName>
    </recommendedName>
</protein>
<evidence type="ECO:0000313" key="14">
    <source>
        <dbReference type="Proteomes" id="UP001186944"/>
    </source>
</evidence>
<dbReference type="InterPro" id="IPR000477">
    <property type="entry name" value="RT_dom"/>
</dbReference>
<dbReference type="PROSITE" id="PS50878">
    <property type="entry name" value="RT_POL"/>
    <property type="match status" value="1"/>
</dbReference>
<keyword evidence="7" id="KW-0472">Membrane</keyword>
<dbReference type="PANTHER" id="PTHR33332">
    <property type="entry name" value="REVERSE TRANSCRIPTASE DOMAIN-CONTAINING PROTEIN"/>
    <property type="match status" value="1"/>
</dbReference>
<feature type="disulfide bond" evidence="11">
    <location>
        <begin position="98"/>
        <end position="116"/>
    </location>
</feature>
<dbReference type="PROSITE" id="PS01209">
    <property type="entry name" value="LDLRA_1"/>
    <property type="match status" value="2"/>
</dbReference>
<dbReference type="InterPro" id="IPR023415">
    <property type="entry name" value="LDLR_class-A_CS"/>
</dbReference>
<feature type="disulfide bond" evidence="11">
    <location>
        <begin position="11"/>
        <end position="23"/>
    </location>
</feature>
<name>A0AA88XU31_PINIB</name>
<comment type="caution">
    <text evidence="11">Lacks conserved residue(s) required for the propagation of feature annotation.</text>
</comment>
<dbReference type="EMBL" id="VSWD01000010">
    <property type="protein sequence ID" value="KAK3091754.1"/>
    <property type="molecule type" value="Genomic_DNA"/>
</dbReference>
<keyword evidence="5" id="KW-0677">Repeat</keyword>
<keyword evidence="10" id="KW-0325">Glycoprotein</keyword>
<dbReference type="GO" id="GO:0016020">
    <property type="term" value="C:membrane"/>
    <property type="evidence" value="ECO:0007669"/>
    <property type="project" value="UniProtKB-SubCell"/>
</dbReference>
<dbReference type="Gene3D" id="4.10.400.10">
    <property type="entry name" value="Low-density Lipoprotein Receptor"/>
    <property type="match status" value="3"/>
</dbReference>
<dbReference type="CDD" id="cd01650">
    <property type="entry name" value="RT_nLTR_like"/>
    <property type="match status" value="1"/>
</dbReference>
<evidence type="ECO:0000256" key="7">
    <source>
        <dbReference type="ARBA" id="ARBA00023136"/>
    </source>
</evidence>
<evidence type="ECO:0000259" key="12">
    <source>
        <dbReference type="PROSITE" id="PS50878"/>
    </source>
</evidence>
<keyword evidence="6" id="KW-1133">Transmembrane helix</keyword>
<accession>A0AA88XU31</accession>